<dbReference type="AlphaFoldDB" id="A0A382Y202"/>
<proteinExistence type="predicted"/>
<organism evidence="1">
    <name type="scientific">marine metagenome</name>
    <dbReference type="NCBI Taxonomy" id="408172"/>
    <lineage>
        <taxon>unclassified sequences</taxon>
        <taxon>metagenomes</taxon>
        <taxon>ecological metagenomes</taxon>
    </lineage>
</organism>
<name>A0A382Y202_9ZZZZ</name>
<reference evidence="1" key="1">
    <citation type="submission" date="2018-05" db="EMBL/GenBank/DDBJ databases">
        <authorList>
            <person name="Lanie J.A."/>
            <person name="Ng W.-L."/>
            <person name="Kazmierczak K.M."/>
            <person name="Andrzejewski T.M."/>
            <person name="Davidsen T.M."/>
            <person name="Wayne K.J."/>
            <person name="Tettelin H."/>
            <person name="Glass J.I."/>
            <person name="Rusch D."/>
            <person name="Podicherti R."/>
            <person name="Tsui H.-C.T."/>
            <person name="Winkler M.E."/>
        </authorList>
    </citation>
    <scope>NUCLEOTIDE SEQUENCE</scope>
</reference>
<feature type="non-terminal residue" evidence="1">
    <location>
        <position position="1"/>
    </location>
</feature>
<accession>A0A382Y202</accession>
<gene>
    <name evidence="1" type="ORF">METZ01_LOCUS430024</name>
</gene>
<dbReference type="EMBL" id="UINC01172211">
    <property type="protein sequence ID" value="SVD77170.1"/>
    <property type="molecule type" value="Genomic_DNA"/>
</dbReference>
<sequence length="31" mass="3380">PTNGKMKNREEHGNGEQASLLAWTNASFGYA</sequence>
<evidence type="ECO:0000313" key="1">
    <source>
        <dbReference type="EMBL" id="SVD77170.1"/>
    </source>
</evidence>
<protein>
    <submittedName>
        <fullName evidence="1">Uncharacterized protein</fullName>
    </submittedName>
</protein>